<keyword evidence="2" id="KW-1185">Reference proteome</keyword>
<comment type="caution">
    <text evidence="1">The sequence shown here is derived from an EMBL/GenBank/DDBJ whole genome shotgun (WGS) entry which is preliminary data.</text>
</comment>
<evidence type="ECO:0000313" key="1">
    <source>
        <dbReference type="EMBL" id="EJF46418.1"/>
    </source>
</evidence>
<protein>
    <submittedName>
        <fullName evidence="1">Uncharacterized protein</fullName>
    </submittedName>
</protein>
<evidence type="ECO:0000313" key="2">
    <source>
        <dbReference type="Proteomes" id="UP000002941"/>
    </source>
</evidence>
<dbReference type="AlphaFoldDB" id="J1HLH6"/>
<dbReference type="Proteomes" id="UP000002941">
    <property type="component" value="Unassembled WGS sequence"/>
</dbReference>
<accession>J1HLH6</accession>
<name>J1HLH6_9ACTO</name>
<sequence length="58" mass="6408">MSASRIPVGWDRLFDGAADFSSVPPVGLEPTTFGQHQRPRMRQAPVTDLLSWRGVEAI</sequence>
<gene>
    <name evidence="1" type="ORF">HMPREF1318_2627</name>
</gene>
<proteinExistence type="predicted"/>
<reference evidence="1 2" key="1">
    <citation type="submission" date="2012-05" db="EMBL/GenBank/DDBJ databases">
        <authorList>
            <person name="Harkins D.M."/>
            <person name="Madupu R."/>
            <person name="Durkin A.S."/>
            <person name="Torralba M."/>
            <person name="Methe B."/>
            <person name="Sutton G.G."/>
            <person name="Nelson K.E."/>
        </authorList>
    </citation>
    <scope>NUCLEOTIDE SEQUENCE [LARGE SCALE GENOMIC DNA]</scope>
    <source>
        <strain evidence="1 2">F0489</strain>
    </source>
</reference>
<organism evidence="1 2">
    <name type="scientific">Actinomyces massiliensis F0489</name>
    <dbReference type="NCBI Taxonomy" id="1125718"/>
    <lineage>
        <taxon>Bacteria</taxon>
        <taxon>Bacillati</taxon>
        <taxon>Actinomycetota</taxon>
        <taxon>Actinomycetes</taxon>
        <taxon>Actinomycetales</taxon>
        <taxon>Actinomycetaceae</taxon>
        <taxon>Actinomyces</taxon>
    </lineage>
</organism>
<dbReference type="EMBL" id="AKFT01000064">
    <property type="protein sequence ID" value="EJF46418.1"/>
    <property type="molecule type" value="Genomic_DNA"/>
</dbReference>